<name>A0AAX0Q9L3_9EURY</name>
<sequence>MYFDFVYGINLDTREKTNRESAQIPQADGLLPESDLLFLTFAIQLRYLAHPFIGSVRANPVAAPAAPIIDLPLDLMS</sequence>
<dbReference type="AlphaFoldDB" id="A0AAX0Q9L3"/>
<keyword evidence="2" id="KW-1185">Reference proteome</keyword>
<dbReference type="EMBL" id="LMVO01000001">
    <property type="protein sequence ID" value="PAV10181.1"/>
    <property type="molecule type" value="Genomic_DNA"/>
</dbReference>
<proteinExistence type="predicted"/>
<gene>
    <name evidence="1" type="ORF">ASJ83_06930</name>
</gene>
<comment type="caution">
    <text evidence="1">The sequence shown here is derived from an EMBL/GenBank/DDBJ whole genome shotgun (WGS) entry which is preliminary data.</text>
</comment>
<evidence type="ECO:0000313" key="2">
    <source>
        <dbReference type="Proteomes" id="UP000243820"/>
    </source>
</evidence>
<protein>
    <submittedName>
        <fullName evidence="1">Uncharacterized protein</fullName>
    </submittedName>
</protein>
<dbReference type="Proteomes" id="UP000243820">
    <property type="component" value="Unassembled WGS sequence"/>
</dbReference>
<evidence type="ECO:0000313" key="1">
    <source>
        <dbReference type="EMBL" id="PAV10181.1"/>
    </source>
</evidence>
<reference evidence="1 2" key="1">
    <citation type="journal article" date="2017" name="BMC Genomics">
        <title>Genomic analysis of methanogenic archaea reveals a shift towards energy conservation.</title>
        <authorList>
            <person name="Gilmore S.P."/>
            <person name="Henske J.K."/>
            <person name="Sexton J.A."/>
            <person name="Solomon K.V."/>
            <person name="Seppala S."/>
            <person name="Yoo J.I."/>
            <person name="Huyett L.M."/>
            <person name="Pressman A."/>
            <person name="Cogan J.Z."/>
            <person name="Kivenson V."/>
            <person name="Peng X."/>
            <person name="Tan Y."/>
            <person name="Valentine D.L."/>
            <person name="O'Malley M.A."/>
        </authorList>
    </citation>
    <scope>NUCLEOTIDE SEQUENCE [LARGE SCALE GENOMIC DNA]</scope>
    <source>
        <strain evidence="1 2">XII</strain>
    </source>
</reference>
<accession>A0AAX0Q9L3</accession>
<organism evidence="1 2">
    <name type="scientific">Methanocorpusculum parvum</name>
    <dbReference type="NCBI Taxonomy" id="2193"/>
    <lineage>
        <taxon>Archaea</taxon>
        <taxon>Methanobacteriati</taxon>
        <taxon>Methanobacteriota</taxon>
        <taxon>Stenosarchaea group</taxon>
        <taxon>Methanomicrobia</taxon>
        <taxon>Methanomicrobiales</taxon>
        <taxon>Methanocorpusculaceae</taxon>
        <taxon>Methanocorpusculum</taxon>
    </lineage>
</organism>